<evidence type="ECO:0000256" key="12">
    <source>
        <dbReference type="PROSITE-ProRule" id="PRU01360"/>
    </source>
</evidence>
<dbReference type="SUPFAM" id="SSF56935">
    <property type="entry name" value="Porins"/>
    <property type="match status" value="1"/>
</dbReference>
<name>A0A1G7Y2G8_9GAMM</name>
<feature type="domain" description="TonB-dependent receptor-like beta-barrel" evidence="16">
    <location>
        <begin position="288"/>
        <end position="712"/>
    </location>
</feature>
<gene>
    <name evidence="18" type="ORF">SAMN05216588_101375</name>
</gene>
<dbReference type="Gene3D" id="2.40.170.20">
    <property type="entry name" value="TonB-dependent receptor, beta-barrel domain"/>
    <property type="match status" value="1"/>
</dbReference>
<dbReference type="STRING" id="29435.SAMN05216588_101375"/>
<dbReference type="EMBL" id="FNDG01000001">
    <property type="protein sequence ID" value="SDG90675.1"/>
    <property type="molecule type" value="Genomic_DNA"/>
</dbReference>
<dbReference type="InterPro" id="IPR039426">
    <property type="entry name" value="TonB-dep_rcpt-like"/>
</dbReference>
<evidence type="ECO:0000256" key="11">
    <source>
        <dbReference type="ARBA" id="ARBA00023237"/>
    </source>
</evidence>
<keyword evidence="3 12" id="KW-1134">Transmembrane beta strand</keyword>
<dbReference type="Proteomes" id="UP000198606">
    <property type="component" value="Unassembled WGS sequence"/>
</dbReference>
<keyword evidence="8" id="KW-0406">Ion transport</keyword>
<dbReference type="RefSeq" id="WP_084305698.1">
    <property type="nucleotide sequence ID" value="NZ_FNDG01000001.1"/>
</dbReference>
<keyword evidence="7" id="KW-0408">Iron</keyword>
<keyword evidence="10 12" id="KW-0472">Membrane</keyword>
<evidence type="ECO:0000256" key="4">
    <source>
        <dbReference type="ARBA" id="ARBA00022496"/>
    </source>
</evidence>
<feature type="chain" id="PRO_5011540479" evidence="15">
    <location>
        <begin position="27"/>
        <end position="748"/>
    </location>
</feature>
<sequence>MKHLPYPLSRIALALALTLPQGLLLAQTRDGSADTPRLNSVRVDGQRLQQDPQRTPSAATLIDGKELERQGIQSLEDLPQLAPGLDVAVVDPFDTRLTVRGIGDGGGTEINIGMPSSVGLFLDNVYLSRPGMLSNDLLDIESATVLAGPQGTLYGYSTTGGAIDIRSRKPSFTPEGSIRQSLGQRGLTQTQAMFSGPLSETLAGRINLSHSERGGYVKNQYSGHELGGSIKDGVRGQLLWVPAEDFSLRLIADWNDARNAPVSVLESTHLTNGRDLFLERAARAGASPVVGGVNTDDENHTRLQQGGVSAEANWILDGGYNLRSTTAFRYFGYKPSTTDTLDIPLYANSGADVRDRIWSQEIRLDSPRGEHFDYALGVLYFGENLDTYAHDYYADNDQAATWYGNRALNGKLVQRWGEIDERIFSLFTQGTWHVTDRFDITAGVRGTHQRKQGSFVRVNRNDFDSGELVQRKFLPSALLNFSYWFLPDVQGYLTLGYGEKAGGLNISSGAAGRAGTESLFILPESTRGAELGIKSQWFDQRLSADVALFWSRVKDFQTNAYDEEFQTSYLINAGSIRSRGIAAAIGLYPVDGLSLNLDGTLLDARYMEFDNARCPAEVTLAGNAPATCDLSGETVFRSPKVTYNLTGRYDWGVGDGLDAFVQARWAYRSWAYGTVDNSRYTRIPGYGLLNLSVGLGGQHDDGRWNASVWLNNALNKTYYRTLSAGSYGEVYGNRGEPRTLGVTLGYDF</sequence>
<comment type="similarity">
    <text evidence="12 14">Belongs to the TonB-dependent receptor family.</text>
</comment>
<dbReference type="PROSITE" id="PS52016">
    <property type="entry name" value="TONB_DEPENDENT_REC_3"/>
    <property type="match status" value="1"/>
</dbReference>
<keyword evidence="11 12" id="KW-0998">Cell outer membrane</keyword>
<feature type="signal peptide" evidence="15">
    <location>
        <begin position="1"/>
        <end position="26"/>
    </location>
</feature>
<evidence type="ECO:0000256" key="9">
    <source>
        <dbReference type="ARBA" id="ARBA00023077"/>
    </source>
</evidence>
<reference evidence="18 19" key="1">
    <citation type="submission" date="2016-10" db="EMBL/GenBank/DDBJ databases">
        <authorList>
            <person name="de Groot N.N."/>
        </authorList>
    </citation>
    <scope>NUCLEOTIDE SEQUENCE [LARGE SCALE GENOMIC DNA]</scope>
    <source>
        <strain evidence="18 19">LMG 18387</strain>
    </source>
</reference>
<evidence type="ECO:0000256" key="2">
    <source>
        <dbReference type="ARBA" id="ARBA00022448"/>
    </source>
</evidence>
<dbReference type="InterPro" id="IPR000531">
    <property type="entry name" value="Beta-barrel_TonB"/>
</dbReference>
<keyword evidence="6 15" id="KW-0732">Signal</keyword>
<keyword evidence="9 14" id="KW-0798">TonB box</keyword>
<evidence type="ECO:0000256" key="3">
    <source>
        <dbReference type="ARBA" id="ARBA00022452"/>
    </source>
</evidence>
<organism evidence="18 19">
    <name type="scientific">Phytopseudomonas flavescens</name>
    <dbReference type="NCBI Taxonomy" id="29435"/>
    <lineage>
        <taxon>Bacteria</taxon>
        <taxon>Pseudomonadati</taxon>
        <taxon>Pseudomonadota</taxon>
        <taxon>Gammaproteobacteria</taxon>
        <taxon>Pseudomonadales</taxon>
        <taxon>Pseudomonadaceae</taxon>
        <taxon>Phytopseudomonas</taxon>
    </lineage>
</organism>
<keyword evidence="4" id="KW-0410">Iron transport</keyword>
<evidence type="ECO:0000259" key="16">
    <source>
        <dbReference type="Pfam" id="PF00593"/>
    </source>
</evidence>
<dbReference type="PANTHER" id="PTHR32552:SF81">
    <property type="entry name" value="TONB-DEPENDENT OUTER MEMBRANE RECEPTOR"/>
    <property type="match status" value="1"/>
</dbReference>
<evidence type="ECO:0000256" key="6">
    <source>
        <dbReference type="ARBA" id="ARBA00022729"/>
    </source>
</evidence>
<evidence type="ECO:0000256" key="15">
    <source>
        <dbReference type="SAM" id="SignalP"/>
    </source>
</evidence>
<dbReference type="Pfam" id="PF07715">
    <property type="entry name" value="Plug"/>
    <property type="match status" value="1"/>
</dbReference>
<evidence type="ECO:0000256" key="13">
    <source>
        <dbReference type="PROSITE-ProRule" id="PRU10144"/>
    </source>
</evidence>
<dbReference type="InterPro" id="IPR012910">
    <property type="entry name" value="Plug_dom"/>
</dbReference>
<dbReference type="GO" id="GO:0009279">
    <property type="term" value="C:cell outer membrane"/>
    <property type="evidence" value="ECO:0007669"/>
    <property type="project" value="UniProtKB-SubCell"/>
</dbReference>
<accession>A0A1G7Y2G8</accession>
<feature type="short sequence motif" description="TonB C-terminal box" evidence="13">
    <location>
        <begin position="731"/>
        <end position="748"/>
    </location>
</feature>
<evidence type="ECO:0000259" key="17">
    <source>
        <dbReference type="Pfam" id="PF07715"/>
    </source>
</evidence>
<evidence type="ECO:0000313" key="19">
    <source>
        <dbReference type="Proteomes" id="UP000198606"/>
    </source>
</evidence>
<dbReference type="PROSITE" id="PS01156">
    <property type="entry name" value="TONB_DEPENDENT_REC_2"/>
    <property type="match status" value="1"/>
</dbReference>
<evidence type="ECO:0000256" key="1">
    <source>
        <dbReference type="ARBA" id="ARBA00004571"/>
    </source>
</evidence>
<dbReference type="GO" id="GO:0006826">
    <property type="term" value="P:iron ion transport"/>
    <property type="evidence" value="ECO:0007669"/>
    <property type="project" value="UniProtKB-KW"/>
</dbReference>
<evidence type="ECO:0000256" key="5">
    <source>
        <dbReference type="ARBA" id="ARBA00022692"/>
    </source>
</evidence>
<protein>
    <submittedName>
        <fullName evidence="18">Iron complex outermembrane recepter protein</fullName>
    </submittedName>
</protein>
<evidence type="ECO:0000256" key="10">
    <source>
        <dbReference type="ARBA" id="ARBA00023136"/>
    </source>
</evidence>
<dbReference type="AlphaFoldDB" id="A0A1G7Y2G8"/>
<feature type="domain" description="TonB-dependent receptor plug" evidence="17">
    <location>
        <begin position="52"/>
        <end position="162"/>
    </location>
</feature>
<proteinExistence type="inferred from homology"/>
<evidence type="ECO:0000313" key="18">
    <source>
        <dbReference type="EMBL" id="SDG90675.1"/>
    </source>
</evidence>
<dbReference type="Pfam" id="PF00593">
    <property type="entry name" value="TonB_dep_Rec_b-barrel"/>
    <property type="match status" value="1"/>
</dbReference>
<keyword evidence="2 12" id="KW-0813">Transport</keyword>
<evidence type="ECO:0000256" key="7">
    <source>
        <dbReference type="ARBA" id="ARBA00023004"/>
    </source>
</evidence>
<dbReference type="InterPro" id="IPR036942">
    <property type="entry name" value="Beta-barrel_TonB_sf"/>
</dbReference>
<comment type="subcellular location">
    <subcellularLocation>
        <location evidence="1 12">Cell outer membrane</location>
        <topology evidence="1 12">Multi-pass membrane protein</topology>
    </subcellularLocation>
</comment>
<evidence type="ECO:0000256" key="8">
    <source>
        <dbReference type="ARBA" id="ARBA00023065"/>
    </source>
</evidence>
<evidence type="ECO:0000256" key="14">
    <source>
        <dbReference type="RuleBase" id="RU003357"/>
    </source>
</evidence>
<dbReference type="PANTHER" id="PTHR32552">
    <property type="entry name" value="FERRICHROME IRON RECEPTOR-RELATED"/>
    <property type="match status" value="1"/>
</dbReference>
<dbReference type="InterPro" id="IPR010917">
    <property type="entry name" value="TonB_rcpt_CS"/>
</dbReference>
<keyword evidence="5 12" id="KW-0812">Transmembrane</keyword>